<dbReference type="EMBL" id="BNDV01000008">
    <property type="protein sequence ID" value="GHI14835.1"/>
    <property type="molecule type" value="Genomic_DNA"/>
</dbReference>
<evidence type="ECO:0000313" key="4">
    <source>
        <dbReference type="EMBL" id="GHI14835.1"/>
    </source>
</evidence>
<gene>
    <name evidence="4" type="ORF">Scinn_42980</name>
</gene>
<reference evidence="5" key="1">
    <citation type="submission" date="2020-09" db="EMBL/GenBank/DDBJ databases">
        <title>Whole genome shotgun sequence of Streptomyces cinnamonensis NBRC 15873.</title>
        <authorList>
            <person name="Komaki H."/>
            <person name="Tamura T."/>
        </authorList>
    </citation>
    <scope>NUCLEOTIDE SEQUENCE [LARGE SCALE GENOMIC DNA]</scope>
    <source>
        <strain evidence="5">NBRC 15873</strain>
    </source>
</reference>
<evidence type="ECO:0000256" key="1">
    <source>
        <dbReference type="ARBA" id="ARBA00022603"/>
    </source>
</evidence>
<keyword evidence="2" id="KW-0808">Transferase</keyword>
<sequence>MAGSDAALAKLLELDGEVLASYFSELTGRLAALADPSPARILDLGSGPGTGTLALARRFPAAHVTAVDISAQMLHRLSEQALAHGVADRITTVEANIDESWAEFSRGGPYDLIWAAAFMHHVADPARTFARAFERLNPGGRIAVTEMDFFPLYLPEDTGVGRPGLEARLHAATNTRPPHEWTDHLRDAGFTLRERRPFDIRLDATQAGPSLNTYAQGSLAKLRSHATEVLAEDDLAALDVLLDEEQPHSVARRDDLTVRTTRTTWIARRP</sequence>
<name>A0ABQ3NPZ9_STRVG</name>
<evidence type="ECO:0000259" key="3">
    <source>
        <dbReference type="Pfam" id="PF13649"/>
    </source>
</evidence>
<keyword evidence="1 4" id="KW-0489">Methyltransferase</keyword>
<keyword evidence="5" id="KW-1185">Reference proteome</keyword>
<dbReference type="GO" id="GO:0032259">
    <property type="term" value="P:methylation"/>
    <property type="evidence" value="ECO:0007669"/>
    <property type="project" value="UniProtKB-KW"/>
</dbReference>
<dbReference type="GO" id="GO:0008168">
    <property type="term" value="F:methyltransferase activity"/>
    <property type="evidence" value="ECO:0007669"/>
    <property type="project" value="UniProtKB-KW"/>
</dbReference>
<dbReference type="PANTHER" id="PTHR43861">
    <property type="entry name" value="TRANS-ACONITATE 2-METHYLTRANSFERASE-RELATED"/>
    <property type="match status" value="1"/>
</dbReference>
<dbReference type="SUPFAM" id="SSF53335">
    <property type="entry name" value="S-adenosyl-L-methionine-dependent methyltransferases"/>
    <property type="match status" value="1"/>
</dbReference>
<dbReference type="InterPro" id="IPR041698">
    <property type="entry name" value="Methyltransf_25"/>
</dbReference>
<comment type="caution">
    <text evidence="4">The sequence shown here is derived from an EMBL/GenBank/DDBJ whole genome shotgun (WGS) entry which is preliminary data.</text>
</comment>
<evidence type="ECO:0000256" key="2">
    <source>
        <dbReference type="ARBA" id="ARBA00022679"/>
    </source>
</evidence>
<feature type="domain" description="Methyltransferase" evidence="3">
    <location>
        <begin position="41"/>
        <end position="140"/>
    </location>
</feature>
<organism evidence="4 5">
    <name type="scientific">Streptomyces virginiae</name>
    <name type="common">Streptomyces cinnamonensis</name>
    <dbReference type="NCBI Taxonomy" id="1961"/>
    <lineage>
        <taxon>Bacteria</taxon>
        <taxon>Bacillati</taxon>
        <taxon>Actinomycetota</taxon>
        <taxon>Actinomycetes</taxon>
        <taxon>Kitasatosporales</taxon>
        <taxon>Streptomycetaceae</taxon>
        <taxon>Streptomyces</taxon>
    </lineage>
</organism>
<protein>
    <submittedName>
        <fullName evidence="4">SAM-dependent methyltransferase</fullName>
    </submittedName>
</protein>
<dbReference type="InterPro" id="IPR029063">
    <property type="entry name" value="SAM-dependent_MTases_sf"/>
</dbReference>
<dbReference type="Proteomes" id="UP000660554">
    <property type="component" value="Unassembled WGS sequence"/>
</dbReference>
<accession>A0ABQ3NPZ9</accession>
<dbReference type="Pfam" id="PF13649">
    <property type="entry name" value="Methyltransf_25"/>
    <property type="match status" value="1"/>
</dbReference>
<proteinExistence type="predicted"/>
<evidence type="ECO:0000313" key="5">
    <source>
        <dbReference type="Proteomes" id="UP000660554"/>
    </source>
</evidence>
<dbReference type="Gene3D" id="3.40.50.150">
    <property type="entry name" value="Vaccinia Virus protein VP39"/>
    <property type="match status" value="1"/>
</dbReference>
<dbReference type="PANTHER" id="PTHR43861:SF1">
    <property type="entry name" value="TRANS-ACONITATE 2-METHYLTRANSFERASE"/>
    <property type="match status" value="1"/>
</dbReference>
<dbReference type="CDD" id="cd02440">
    <property type="entry name" value="AdoMet_MTases"/>
    <property type="match status" value="1"/>
</dbReference>